<evidence type="ECO:0000256" key="1">
    <source>
        <dbReference type="ARBA" id="ARBA00004141"/>
    </source>
</evidence>
<feature type="transmembrane region" description="Helical" evidence="7">
    <location>
        <begin position="112"/>
        <end position="134"/>
    </location>
</feature>
<feature type="transmembrane region" description="Helical" evidence="7">
    <location>
        <begin position="12"/>
        <end position="40"/>
    </location>
</feature>
<dbReference type="AlphaFoldDB" id="A0A5S5D8P0"/>
<evidence type="ECO:0000256" key="4">
    <source>
        <dbReference type="ARBA" id="ARBA00022692"/>
    </source>
</evidence>
<protein>
    <submittedName>
        <fullName evidence="9">Undecaprenyl-phosphate galactose phosphotransferase/putative colanic acid biosynthesis UDP-glucose lipid carrier transferase</fullName>
    </submittedName>
</protein>
<comment type="caution">
    <text evidence="9">The sequence shown here is derived from an EMBL/GenBank/DDBJ whole genome shotgun (WGS) entry which is preliminary data.</text>
</comment>
<keyword evidence="6 7" id="KW-0472">Membrane</keyword>
<evidence type="ECO:0000256" key="3">
    <source>
        <dbReference type="ARBA" id="ARBA00022679"/>
    </source>
</evidence>
<dbReference type="NCBIfam" id="TIGR03025">
    <property type="entry name" value="EPS_sugtrans"/>
    <property type="match status" value="1"/>
</dbReference>
<keyword evidence="3 9" id="KW-0808">Transferase</keyword>
<dbReference type="GO" id="GO:0016780">
    <property type="term" value="F:phosphotransferase activity, for other substituted phosphate groups"/>
    <property type="evidence" value="ECO:0007669"/>
    <property type="project" value="TreeGrafter"/>
</dbReference>
<keyword evidence="5 7" id="KW-1133">Transmembrane helix</keyword>
<dbReference type="Pfam" id="PF02397">
    <property type="entry name" value="Bac_transf"/>
    <property type="match status" value="1"/>
</dbReference>
<dbReference type="InterPro" id="IPR017475">
    <property type="entry name" value="EPS_sugar_tfrase"/>
</dbReference>
<dbReference type="InterPro" id="IPR003362">
    <property type="entry name" value="Bact_transf"/>
</dbReference>
<sequence length="471" mass="53754">MHRYVQNRVLACLKMLLVFTDAVCLNVVFLATFSVVTSYGLVDSQKMVSTNFYSLLTMFNLVSVISALYLRLYADSTIERLENVFRMTLRTAFTLLAVFALCLLIGHRFSGVWYFFAVLAITLALYAAISRFILTYVYTVLPRRFGWSKQVALIGHNDYLQTVAGAFGQDHAFYHVNTIHYKDEVQAISKEEKVAQFRRYFEKVSKLGIYDVFLVSSPDISDCSRELIMAADQECVQLNFVSASAAIPYRAAKDGAVAMELPVLRSHEESLSTMENRIKKRIVDLFISSVVIVFILSWLVPIIGLIIKIQSPGPIFFKQPRSGRNNQTFACYKFRSMVVNKESDAAQATKGDKRITPIGKFLRKTNLDEFPQFINVFLGQMSVVGPRPHMLSHTEHYSKLIQHYMVRHFVKPGITGWAQVNGYRGETKDPELMAKRVEYDLEYMSNWSAMLDFKIVCMTALNMVRGEKNAY</sequence>
<feature type="transmembrane region" description="Helical" evidence="7">
    <location>
        <begin position="84"/>
        <end position="106"/>
    </location>
</feature>
<evidence type="ECO:0000256" key="7">
    <source>
        <dbReference type="SAM" id="Phobius"/>
    </source>
</evidence>
<dbReference type="OrthoDB" id="9808602at2"/>
<organism evidence="9 10">
    <name type="scientific">Sphingobacterium allocomposti</name>
    <dbReference type="NCBI Taxonomy" id="415956"/>
    <lineage>
        <taxon>Bacteria</taxon>
        <taxon>Pseudomonadati</taxon>
        <taxon>Bacteroidota</taxon>
        <taxon>Sphingobacteriia</taxon>
        <taxon>Sphingobacteriales</taxon>
        <taxon>Sphingobacteriaceae</taxon>
        <taxon>Sphingobacterium</taxon>
    </lineage>
</organism>
<keyword evidence="10" id="KW-1185">Reference proteome</keyword>
<comment type="subcellular location">
    <subcellularLocation>
        <location evidence="1">Membrane</location>
        <topology evidence="1">Multi-pass membrane protein</topology>
    </subcellularLocation>
</comment>
<dbReference type="GO" id="GO:0016020">
    <property type="term" value="C:membrane"/>
    <property type="evidence" value="ECO:0007669"/>
    <property type="project" value="UniProtKB-SubCell"/>
</dbReference>
<evidence type="ECO:0000313" key="10">
    <source>
        <dbReference type="Proteomes" id="UP000325105"/>
    </source>
</evidence>
<dbReference type="EMBL" id="VNHX01000022">
    <property type="protein sequence ID" value="TYP91092.1"/>
    <property type="molecule type" value="Genomic_DNA"/>
</dbReference>
<evidence type="ECO:0000259" key="8">
    <source>
        <dbReference type="Pfam" id="PF02397"/>
    </source>
</evidence>
<dbReference type="PANTHER" id="PTHR30576">
    <property type="entry name" value="COLANIC BIOSYNTHESIS UDP-GLUCOSE LIPID CARRIER TRANSFERASE"/>
    <property type="match status" value="1"/>
</dbReference>
<gene>
    <name evidence="9" type="ORF">BC792_12259</name>
</gene>
<accession>A0A5S5D8P0</accession>
<dbReference type="RefSeq" id="WP_148909776.1">
    <property type="nucleotide sequence ID" value="NZ_VNHX01000022.1"/>
</dbReference>
<evidence type="ECO:0000313" key="9">
    <source>
        <dbReference type="EMBL" id="TYP91092.1"/>
    </source>
</evidence>
<feature type="domain" description="Bacterial sugar transferase" evidence="8">
    <location>
        <begin position="280"/>
        <end position="464"/>
    </location>
</feature>
<evidence type="ECO:0000256" key="2">
    <source>
        <dbReference type="ARBA" id="ARBA00006464"/>
    </source>
</evidence>
<evidence type="ECO:0000256" key="6">
    <source>
        <dbReference type="ARBA" id="ARBA00023136"/>
    </source>
</evidence>
<name>A0A5S5D8P0_9SPHI</name>
<dbReference type="PANTHER" id="PTHR30576:SF0">
    <property type="entry name" value="UNDECAPRENYL-PHOSPHATE N-ACETYLGALACTOSAMINYL 1-PHOSPHATE TRANSFERASE-RELATED"/>
    <property type="match status" value="1"/>
</dbReference>
<evidence type="ECO:0000256" key="5">
    <source>
        <dbReference type="ARBA" id="ARBA00022989"/>
    </source>
</evidence>
<feature type="transmembrane region" description="Helical" evidence="7">
    <location>
        <begin position="52"/>
        <end position="72"/>
    </location>
</feature>
<comment type="similarity">
    <text evidence="2">Belongs to the bacterial sugar transferase family.</text>
</comment>
<proteinExistence type="inferred from homology"/>
<keyword evidence="4 7" id="KW-0812">Transmembrane</keyword>
<reference evidence="9 10" key="1">
    <citation type="submission" date="2019-07" db="EMBL/GenBank/DDBJ databases">
        <title>Genomic Encyclopedia of Archaeal and Bacterial Type Strains, Phase II (KMG-II): from individual species to whole genera.</title>
        <authorList>
            <person name="Goeker M."/>
        </authorList>
    </citation>
    <scope>NUCLEOTIDE SEQUENCE [LARGE SCALE GENOMIC DNA]</scope>
    <source>
        <strain evidence="9 10">DSM 18850</strain>
    </source>
</reference>
<feature type="transmembrane region" description="Helical" evidence="7">
    <location>
        <begin position="282"/>
        <end position="307"/>
    </location>
</feature>
<dbReference type="Proteomes" id="UP000325105">
    <property type="component" value="Unassembled WGS sequence"/>
</dbReference>